<name>A0A0E9SS61_ANGAN</name>
<accession>A0A0E9SS61</accession>
<reference evidence="1" key="1">
    <citation type="submission" date="2014-11" db="EMBL/GenBank/DDBJ databases">
        <authorList>
            <person name="Amaro Gonzalez C."/>
        </authorList>
    </citation>
    <scope>NUCLEOTIDE SEQUENCE</scope>
</reference>
<proteinExistence type="predicted"/>
<organism evidence="1">
    <name type="scientific">Anguilla anguilla</name>
    <name type="common">European freshwater eel</name>
    <name type="synonym">Muraena anguilla</name>
    <dbReference type="NCBI Taxonomy" id="7936"/>
    <lineage>
        <taxon>Eukaryota</taxon>
        <taxon>Metazoa</taxon>
        <taxon>Chordata</taxon>
        <taxon>Craniata</taxon>
        <taxon>Vertebrata</taxon>
        <taxon>Euteleostomi</taxon>
        <taxon>Actinopterygii</taxon>
        <taxon>Neopterygii</taxon>
        <taxon>Teleostei</taxon>
        <taxon>Anguilliformes</taxon>
        <taxon>Anguillidae</taxon>
        <taxon>Anguilla</taxon>
    </lineage>
</organism>
<reference evidence="1" key="2">
    <citation type="journal article" date="2015" name="Fish Shellfish Immunol.">
        <title>Early steps in the European eel (Anguilla anguilla)-Vibrio vulnificus interaction in the gills: Role of the RtxA13 toxin.</title>
        <authorList>
            <person name="Callol A."/>
            <person name="Pajuelo D."/>
            <person name="Ebbesson L."/>
            <person name="Teles M."/>
            <person name="MacKenzie S."/>
            <person name="Amaro C."/>
        </authorList>
    </citation>
    <scope>NUCLEOTIDE SEQUENCE</scope>
</reference>
<dbReference type="AlphaFoldDB" id="A0A0E9SS61"/>
<evidence type="ECO:0000313" key="1">
    <source>
        <dbReference type="EMBL" id="JAH43490.1"/>
    </source>
</evidence>
<protein>
    <submittedName>
        <fullName evidence="1">Uncharacterized protein</fullName>
    </submittedName>
</protein>
<dbReference type="EMBL" id="GBXM01065087">
    <property type="protein sequence ID" value="JAH43490.1"/>
    <property type="molecule type" value="Transcribed_RNA"/>
</dbReference>
<sequence length="28" mass="3503">MQYCIMNLYYLIYMPIIYSKHIVICNCR</sequence>